<reference evidence="1 2" key="1">
    <citation type="submission" date="2018-02" db="EMBL/GenBank/DDBJ databases">
        <title>Genomic Encyclopedia of Archaeal and Bacterial Type Strains, Phase II (KMG-II): from individual species to whole genera.</title>
        <authorList>
            <person name="Goeker M."/>
        </authorList>
    </citation>
    <scope>NUCLEOTIDE SEQUENCE [LARGE SCALE GENOMIC DNA]</scope>
    <source>
        <strain evidence="1 2">DSM 21165</strain>
    </source>
</reference>
<gene>
    <name evidence="1" type="ORF">CLV33_10776</name>
</gene>
<evidence type="ECO:0000313" key="1">
    <source>
        <dbReference type="EMBL" id="PQV47294.1"/>
    </source>
</evidence>
<proteinExistence type="predicted"/>
<comment type="caution">
    <text evidence="1">The sequence shown here is derived from an EMBL/GenBank/DDBJ whole genome shotgun (WGS) entry which is preliminary data.</text>
</comment>
<dbReference type="AlphaFoldDB" id="A0A362WYE1"/>
<protein>
    <submittedName>
        <fullName evidence="1">Exostosin family protein</fullName>
    </submittedName>
</protein>
<evidence type="ECO:0000313" key="2">
    <source>
        <dbReference type="Proteomes" id="UP000251545"/>
    </source>
</evidence>
<accession>A0A362WYE1</accession>
<dbReference type="EMBL" id="PVEO01000007">
    <property type="protein sequence ID" value="PQV47294.1"/>
    <property type="molecule type" value="Genomic_DNA"/>
</dbReference>
<organism evidence="1 2">
    <name type="scientific">Jejuia pallidilutea</name>
    <dbReference type="NCBI Taxonomy" id="504487"/>
    <lineage>
        <taxon>Bacteria</taxon>
        <taxon>Pseudomonadati</taxon>
        <taxon>Bacteroidota</taxon>
        <taxon>Flavobacteriia</taxon>
        <taxon>Flavobacteriales</taxon>
        <taxon>Flavobacteriaceae</taxon>
        <taxon>Jejuia</taxon>
    </lineage>
</organism>
<name>A0A362WYE1_9FLAO</name>
<dbReference type="RefSeq" id="WP_105474163.1">
    <property type="nucleotide sequence ID" value="NZ_PVEO01000007.1"/>
</dbReference>
<sequence>MLKLYTNTDFLVEAHRREVFPLLFDLVFKKNSNLLNQYKIVNEISLADIVVFPIDYTSFLKHKEAFSALNVLVKTYQKPIWIYTSGDYGFTNYIPNSYTFRLGGFNSKLGEHTFIIPSFINDPYKFFLSEPFSVLKKEDKPSIGFVGHAQSGISKYFKEYSNHVKYKLKRALKKTLVDAQPFYPSSVKRAKYLQQLAPNTHLNTHFILRNNYRAGLHSAITQKTSSQEFYNNIFENGYTFCLRGVGNFSVRFYETLAVGRIPIVINTDCRFPLENEIEWHKHCLIINETSKKPIAEHVLEFHKNLSDAEYEAIQNANRNLWLNLLQREAYFIKMYQLFKAKLN</sequence>
<dbReference type="Proteomes" id="UP000251545">
    <property type="component" value="Unassembled WGS sequence"/>
</dbReference>